<gene>
    <name evidence="1" type="ORF">PAT3040_06141</name>
</gene>
<name>A0A2R5EXE8_9BACL</name>
<keyword evidence="2" id="KW-1185">Reference proteome</keyword>
<evidence type="ECO:0000313" key="1">
    <source>
        <dbReference type="EMBL" id="GBG11340.1"/>
    </source>
</evidence>
<reference evidence="1 2" key="1">
    <citation type="submission" date="2017-08" db="EMBL/GenBank/DDBJ databases">
        <title>Substantial Increase in Enzyme Production by Combined Drug-Resistance Mutations in Paenibacillus agaridevorans.</title>
        <authorList>
            <person name="Tanaka Y."/>
            <person name="Funane K."/>
            <person name="Hosaka T."/>
            <person name="Shiwa Y."/>
            <person name="Fujita N."/>
            <person name="Miyazaki T."/>
            <person name="Yoshikawa H."/>
            <person name="Murakami K."/>
            <person name="Kasahara K."/>
            <person name="Inaoka T."/>
            <person name="Hiraga Y."/>
            <person name="Ochi K."/>
        </authorList>
    </citation>
    <scope>NUCLEOTIDE SEQUENCE [LARGE SCALE GENOMIC DNA]</scope>
    <source>
        <strain evidence="1 2">T-3040</strain>
    </source>
</reference>
<dbReference type="Pfam" id="PF09393">
    <property type="entry name" value="DUF2001"/>
    <property type="match status" value="1"/>
</dbReference>
<organism evidence="1 2">
    <name type="scientific">Paenibacillus agaridevorans</name>
    <dbReference type="NCBI Taxonomy" id="171404"/>
    <lineage>
        <taxon>Bacteria</taxon>
        <taxon>Bacillati</taxon>
        <taxon>Bacillota</taxon>
        <taxon>Bacilli</taxon>
        <taxon>Bacillales</taxon>
        <taxon>Paenibacillaceae</taxon>
        <taxon>Paenibacillus</taxon>
    </lineage>
</organism>
<comment type="caution">
    <text evidence="1">The sequence shown here is derived from an EMBL/GenBank/DDBJ whole genome shotgun (WGS) entry which is preliminary data.</text>
</comment>
<sequence length="152" mass="16983">MAYMNVEDTISGKQAKAIIKIGKQQEELFYAKTGEATIEKTKADVPMLGKTSIGKKTMGWTGTGTLTIYYVTSKFRQLMEEYATKGTDFYFELMIVNEDPASRTGKQAVTLKRCNLDSVLLAKFDAAGEDTLEEELPFTFEDFTINTPFTAL</sequence>
<dbReference type="EMBL" id="BDQX01000394">
    <property type="protein sequence ID" value="GBG11340.1"/>
    <property type="molecule type" value="Genomic_DNA"/>
</dbReference>
<dbReference type="InterPro" id="IPR038628">
    <property type="entry name" value="XkdM-like_sf"/>
</dbReference>
<protein>
    <submittedName>
        <fullName evidence="1">Phage portal protein</fullName>
    </submittedName>
</protein>
<proteinExistence type="predicted"/>
<dbReference type="Proteomes" id="UP000245202">
    <property type="component" value="Unassembled WGS sequence"/>
</dbReference>
<dbReference type="InterPro" id="IPR018989">
    <property type="entry name" value="DUF2001"/>
</dbReference>
<dbReference type="SUPFAM" id="SSF69279">
    <property type="entry name" value="Phage tail proteins"/>
    <property type="match status" value="1"/>
</dbReference>
<dbReference type="Gene3D" id="2.30.110.40">
    <property type="entry name" value="Phage tail tube protein"/>
    <property type="match status" value="1"/>
</dbReference>
<evidence type="ECO:0000313" key="2">
    <source>
        <dbReference type="Proteomes" id="UP000245202"/>
    </source>
</evidence>
<dbReference type="RefSeq" id="WP_108995652.1">
    <property type="nucleotide sequence ID" value="NZ_BDQX01000394.1"/>
</dbReference>
<dbReference type="AlphaFoldDB" id="A0A2R5EXE8"/>
<accession>A0A2R5EXE8</accession>